<dbReference type="RefSeq" id="WP_160601699.1">
    <property type="nucleotide sequence ID" value="NZ_WTYU01000002.1"/>
</dbReference>
<name>A0A6L7GKE9_9SPHN</name>
<dbReference type="AlphaFoldDB" id="A0A6L7GKE9"/>
<proteinExistence type="predicted"/>
<organism evidence="1 2">
    <name type="scientific">Allopontixanthobacter confluentis</name>
    <dbReference type="NCBI Taxonomy" id="1849021"/>
    <lineage>
        <taxon>Bacteria</taxon>
        <taxon>Pseudomonadati</taxon>
        <taxon>Pseudomonadota</taxon>
        <taxon>Alphaproteobacteria</taxon>
        <taxon>Sphingomonadales</taxon>
        <taxon>Erythrobacteraceae</taxon>
        <taxon>Allopontixanthobacter</taxon>
    </lineage>
</organism>
<reference evidence="1 2" key="1">
    <citation type="submission" date="2019-12" db="EMBL/GenBank/DDBJ databases">
        <title>Genomic-based taxomic classification of the family Erythrobacteraceae.</title>
        <authorList>
            <person name="Xu L."/>
        </authorList>
    </citation>
    <scope>NUCLEOTIDE SEQUENCE [LARGE SCALE GENOMIC DNA]</scope>
    <source>
        <strain evidence="1 2">KCTC 52259</strain>
    </source>
</reference>
<evidence type="ECO:0000313" key="2">
    <source>
        <dbReference type="Proteomes" id="UP000473531"/>
    </source>
</evidence>
<accession>A0A6L7GKE9</accession>
<gene>
    <name evidence="1" type="ORF">GRI44_10265</name>
</gene>
<comment type="caution">
    <text evidence="1">The sequence shown here is derived from an EMBL/GenBank/DDBJ whole genome shotgun (WGS) entry which is preliminary data.</text>
</comment>
<dbReference type="Proteomes" id="UP000473531">
    <property type="component" value="Unassembled WGS sequence"/>
</dbReference>
<dbReference type="EMBL" id="WTYU01000002">
    <property type="protein sequence ID" value="MXP15131.1"/>
    <property type="molecule type" value="Genomic_DNA"/>
</dbReference>
<keyword evidence="2" id="KW-1185">Reference proteome</keyword>
<protein>
    <submittedName>
        <fullName evidence="1">Uncharacterized protein</fullName>
    </submittedName>
</protein>
<evidence type="ECO:0000313" key="1">
    <source>
        <dbReference type="EMBL" id="MXP15131.1"/>
    </source>
</evidence>
<sequence>MFETTNTHAGFDAAMDGAADEMLLRPIAWSELVARLAAARDLRRLLVREASPAGGRFTAFADFRNAMLNDAQEDVNPDGLGARKDVEAIEVCAANNVTPGDREMQ</sequence>